<accession>A0AA36EXE3</accession>
<proteinExistence type="predicted"/>
<dbReference type="EMBL" id="OX597815">
    <property type="protein sequence ID" value="CAI9717846.1"/>
    <property type="molecule type" value="Genomic_DNA"/>
</dbReference>
<reference evidence="1" key="1">
    <citation type="submission" date="2023-08" db="EMBL/GenBank/DDBJ databases">
        <authorList>
            <person name="Alioto T."/>
            <person name="Alioto T."/>
            <person name="Gomez Garrido J."/>
        </authorList>
    </citation>
    <scope>NUCLEOTIDE SEQUENCE</scope>
</reference>
<evidence type="ECO:0000313" key="1">
    <source>
        <dbReference type="EMBL" id="CAI9717846.1"/>
    </source>
</evidence>
<sequence>MPRFKYLNNLTRPTSQCAYIDSADSENWERDVGGDMERRDVIQHLKRRFYSKGLWNSYAPADGYSWHHSTFPLCFNNFFDS</sequence>
<name>A0AA36EXE3_OCTVU</name>
<dbReference type="AlphaFoldDB" id="A0AA36EXE3"/>
<gene>
    <name evidence="1" type="ORF">OCTVUL_1B013903</name>
</gene>
<keyword evidence="2" id="KW-1185">Reference proteome</keyword>
<evidence type="ECO:0000313" key="2">
    <source>
        <dbReference type="Proteomes" id="UP001162480"/>
    </source>
</evidence>
<organism evidence="1 2">
    <name type="scientific">Octopus vulgaris</name>
    <name type="common">Common octopus</name>
    <dbReference type="NCBI Taxonomy" id="6645"/>
    <lineage>
        <taxon>Eukaryota</taxon>
        <taxon>Metazoa</taxon>
        <taxon>Spiralia</taxon>
        <taxon>Lophotrochozoa</taxon>
        <taxon>Mollusca</taxon>
        <taxon>Cephalopoda</taxon>
        <taxon>Coleoidea</taxon>
        <taxon>Octopodiformes</taxon>
        <taxon>Octopoda</taxon>
        <taxon>Incirrata</taxon>
        <taxon>Octopodidae</taxon>
        <taxon>Octopus</taxon>
    </lineage>
</organism>
<dbReference type="Proteomes" id="UP001162480">
    <property type="component" value="Chromosome 2"/>
</dbReference>
<protein>
    <submittedName>
        <fullName evidence="1">Uncharacterized protein</fullName>
    </submittedName>
</protein>